<dbReference type="PROSITE" id="PS51450">
    <property type="entry name" value="LRR"/>
    <property type="match status" value="1"/>
</dbReference>
<dbReference type="InterPro" id="IPR042279">
    <property type="entry name" value="Pep_M60_3"/>
</dbReference>
<dbReference type="Gene3D" id="2.60.120.1250">
    <property type="entry name" value="Peptidase M60, enhancin-like domain 1"/>
    <property type="match status" value="1"/>
</dbReference>
<dbReference type="Pfam" id="PF08305">
    <property type="entry name" value="NPCBM"/>
    <property type="match status" value="3"/>
</dbReference>
<keyword evidence="3" id="KW-0378">Hydrolase</keyword>
<protein>
    <submittedName>
        <fullName evidence="8">DUF5011 domain-containing protein</fullName>
    </submittedName>
</protein>
<dbReference type="Pfam" id="PF16403">
    <property type="entry name" value="Bact_surface_Ig-like"/>
    <property type="match status" value="3"/>
</dbReference>
<keyword evidence="9" id="KW-1185">Reference proteome</keyword>
<dbReference type="InterPro" id="IPR008979">
    <property type="entry name" value="Galactose-bd-like_sf"/>
</dbReference>
<reference evidence="8 9" key="1">
    <citation type="submission" date="2019-04" db="EMBL/GenBank/DDBJ databases">
        <title>Microbes associate with the intestines of laboratory mice.</title>
        <authorList>
            <person name="Navarre W."/>
            <person name="Wong E."/>
            <person name="Huang K."/>
            <person name="Tropini C."/>
            <person name="Ng K."/>
            <person name="Yu B."/>
        </authorList>
    </citation>
    <scope>NUCLEOTIDE SEQUENCE [LARGE SCALE GENOMIC DNA]</scope>
    <source>
        <strain evidence="8 9">NM50_B9-20</strain>
    </source>
</reference>
<dbReference type="Gene3D" id="2.60.40.10">
    <property type="entry name" value="Immunoglobulins"/>
    <property type="match status" value="4"/>
</dbReference>
<dbReference type="PANTHER" id="PTHR46652:SF3">
    <property type="entry name" value="LEUCINE-RICH REPEAT-CONTAINING PROTEIN 9"/>
    <property type="match status" value="1"/>
</dbReference>
<evidence type="ECO:0000256" key="5">
    <source>
        <dbReference type="SAM" id="SignalP"/>
    </source>
</evidence>
<name>A0A4S2DQR7_9CLOT</name>
<dbReference type="Gene3D" id="2.60.120.1060">
    <property type="entry name" value="NPCBM/NEW2 domain"/>
    <property type="match status" value="3"/>
</dbReference>
<evidence type="ECO:0000259" key="6">
    <source>
        <dbReference type="PROSITE" id="PS50022"/>
    </source>
</evidence>
<feature type="domain" description="Peptidase M60" evidence="7">
    <location>
        <begin position="964"/>
        <end position="1285"/>
    </location>
</feature>
<sequence>MNKRKIAALILAAVITNFSSPSLKVLADEISRNITSTVEAKSTKATIGKFELLNSSNIGDYDKVFKMNNSNIESITNNGGDYNSSSTIDKAIDGNFNTHWETHNRNSSEFTNEIVFKLKEETALNRIVYAARQSSAKGKGFAQELEIYGSLTDEEDDFTLVSTGEYTGSTSDVVEIKFNETKFKRIKFVFKKANLDWASASEFMFYKKDEVSDKMDRLFTDNTMSKVSEDFNTIEKLEALEREVKNQPFYEDFKESLEDAKIILEENKIESTTAKVSRLEAYHTGKDIEYSEVYRMPNSNIANISANGGIYPNSKLEYMIDDKTETHWETNRNNTDDFTNEVIFTLDKPEVLNRIAFLARENRKGFPEEFEIYASETTNGDTFQLVSSGAAQSTNDFLEFKFAPTKFKRIKFKFVKANINRPFVAEFRFYKEDAISDKFDRLFTDNTMSNVSEEFNTAEKINELEEEAKNHPLYSNFKEDIENARELLNNQKVEATTATTKQFEHYSNEEYSNSFKMDNSNIKSITNNGKHYGNAVITNAIDENLDTYWETNTANTSEFTNEVEVEFKEAIELNRIVYGARKSDRKGFAKEFEIYASTTSKGDTYQLVATGSHDKVSGLVEAKFNPTKFKRVKFKFKNSDQNWASLSEIAFYKKDSINDKIDKLFTDATMSIVSEEFNSLEKISALEEEAKKHPLYESFKENLENAKELVNQEKVEAIIATTKQFEHYSNEEYSNLFKMDNNNIKNIKNNGGRYLSQVITNAIDGNLDTYWETNKYNTNDFTNEVEIEFKETVELNRVVYGARKSDNKGFAKEFEIYGSTTSKGDTYQLITTGGYNKVSGLVEAKFNPTKFKRIKFKFKNSDQNWATLSEIAFYKQDKVSDKVDSLFTNALMNELSEEFNTIDKLQELENEVKGHPLESSFAESFELAHKILNGELETVKIITAEQHGDMVKHANNNLKFGFGNNNQPTGISAKPGDLITVYVDADPTQPLPSLAFSQQEGSFANWIRTVKLVPGKNVITVPEVSKDNWYNHDVTRGGAIYIVNPYTSEEQSKAPVLRFVSGDKFPFFTKDTNVQEFREFLMEYKKAIDEDIAKNPNVLDREVLDVFEFVSDHIVWTGTATGAYQAYIEQGVNPLDTIKSYNTHMEEIFRYYGLDGSSEQNDPKYIRENVRLAQPFGYMYAYTNHIGVQGDVMANHLIPFEERGPSWGLTHEIGHKMDVNARLYGEVTNNMLPMHMSVFYDKIDKRIPYESDIYKNVISEDSNKYIEGGAFENLAVYWQLEMYKPGYWAKLNKLYRERNVSLGNENPNNVKMQYLVKFSSEVVGEDLSEYFARHGFEVNEETKKETSKYQKPDKKIWYLNDSKVNYEGNGFTQDTNLDVTLNRVEDGVKLTFNIDNNVKSDLLGYEILKDGELIGFTSTNSFVDTNADTTKNSKYEVIPYDINLGTGESFVVNSFGPSINLQKNKIVLRLGEEFNPIEYIKVLSYEGNDITSNVEVEQNVDTSKIGKYKVKYKVSNKDIDVEKTVNVEVVSDYDYLSDEEWTSVETQWGTPRRNTNIKGRVNGDVKDFEKGFGIHANGTITYDLSGKDYDNFEALLGVDAGIAAQNDSSIKFEVIADGKVLATTEVLKHADNMEYINVPVKGINQLVIKINDAGNGRTSDHSVIANPKLTTNNGKPKITANDKIYKIGETVNINEGVTAKDAEDGDLTSNIEIVSNSYEEGKIGRFEVVYRVTDSNNNTTEKKSYITVYEDYIVAKSKYGQFDQLSEYNEQFKIPVVSITNNGGSYPGTVIGNAVDGNINTHWETYNQNSDTFKNEVIFDLGESKEINRIAYKARNGGKGFAKKFEIYVSNEAEGNDFILAGKGEYNGNVNDVVEFKIAKTNARRVKFKFIEANQNWASIGEMSFYKTDELANKIDNLFTDNTKTEVSNSYNTLEKVQALREEVKDHLAANLFEEDLVKAEEIIRAKFPTIEVEDITYVKLNSNFDLTSGVTANDQEDGDITENIEVNSNNFNIGKSGEYIITYTVTDSDNNVTTKERKVVVYSESVYLSDIEWESAVSGWKNVNKDSAVNLKDKIKLNINGEVKEFDKGIGAATNAEIVYKLNGNYTNFATYVGTDKNYDDNRTTIIFKIFADGEEVYTSDVIRRDSEAELVNLDVTGVKELKLVANDADGNGLGDFASWGDTKVYTTNAKPKLTIPSSVSTKIGQEIDLNEEFSAIDAEDGDITENVKVTGKVNFNKTGKYQMTYTVVDSDGNEVVKTRTIAVVDMNDYSYLTDYNWNSIKYSYTSPKKDISISNNTLRLTNGDGTIASFERGIGSHSTSTIIYDLSDKDYSYFSSYVGVDRQMFNTVGSVTFEVYVDGEKKFDSGLMTAKEPMKYVEVDINGAKELKLVVTDGKNGNGSDHATWGDTKLHFAKDVQGNYEELESLVNEAKKYVKENYTEESFKVLEEALKKAEGILADKISTQDEINSIISELKESISKLEEYVDLNEGITIKDEALKKSVKEELNLSSDNITIGDMYKLTKLNASSKWISSLEGLEYAKNLESLDVSYNEIKDLSPLKNLEKLTNLNAEFQIITEGMLYAKENRITLDYKVLNRNGERLAPKEIIIRNNRSIEAISLTLDELVDENGIVSFDISNFDKYLHSIYLVYEDEKDNFLTQSLYMFDVK</sequence>
<dbReference type="InterPro" id="IPR013222">
    <property type="entry name" value="Glyco_hyd_98_carb-bd"/>
</dbReference>
<dbReference type="InterPro" id="IPR032179">
    <property type="entry name" value="Cry22Aa_Ig-like"/>
</dbReference>
<evidence type="ECO:0000313" key="8">
    <source>
        <dbReference type="EMBL" id="TGY44222.1"/>
    </source>
</evidence>
<comment type="caution">
    <text evidence="8">The sequence shown here is derived from an EMBL/GenBank/DDBJ whole genome shotgun (WGS) entry which is preliminary data.</text>
</comment>
<gene>
    <name evidence="8" type="ORF">E5347_05240</name>
</gene>
<dbReference type="InterPro" id="IPR038637">
    <property type="entry name" value="NPCBM_sf"/>
</dbReference>
<dbReference type="InterPro" id="IPR031161">
    <property type="entry name" value="Peptidase_M60_dom"/>
</dbReference>
<dbReference type="OrthoDB" id="197688at2"/>
<dbReference type="Proteomes" id="UP000306888">
    <property type="component" value="Unassembled WGS sequence"/>
</dbReference>
<dbReference type="Gene3D" id="3.80.10.10">
    <property type="entry name" value="Ribonuclease Inhibitor"/>
    <property type="match status" value="1"/>
</dbReference>
<dbReference type="PANTHER" id="PTHR46652">
    <property type="entry name" value="LEUCINE-RICH REPEAT AND IQ DOMAIN-CONTAINING PROTEIN 1-RELATED"/>
    <property type="match status" value="1"/>
</dbReference>
<keyword evidence="3" id="KW-0326">Glycosidase</keyword>
<dbReference type="Gene3D" id="1.10.390.30">
    <property type="entry name" value="Peptidase M60, enhancin-like domain 3"/>
    <property type="match status" value="1"/>
</dbReference>
<dbReference type="GO" id="GO:0016798">
    <property type="term" value="F:hydrolase activity, acting on glycosyl bonds"/>
    <property type="evidence" value="ECO:0007669"/>
    <property type="project" value="UniProtKB-KW"/>
</dbReference>
<dbReference type="EMBL" id="SRYR01000001">
    <property type="protein sequence ID" value="TGY44222.1"/>
    <property type="molecule type" value="Genomic_DNA"/>
</dbReference>
<dbReference type="InterPro" id="IPR050836">
    <property type="entry name" value="SDS22/Internalin_LRR"/>
</dbReference>
<dbReference type="InterPro" id="IPR000421">
    <property type="entry name" value="FA58C"/>
</dbReference>
<evidence type="ECO:0000256" key="2">
    <source>
        <dbReference type="ARBA" id="ARBA00022737"/>
    </source>
</evidence>
<dbReference type="InterPro" id="IPR032675">
    <property type="entry name" value="LRR_dom_sf"/>
</dbReference>
<dbReference type="InterPro" id="IPR001611">
    <property type="entry name" value="Leu-rich_rpt"/>
</dbReference>
<dbReference type="RefSeq" id="WP_136005272.1">
    <property type="nucleotide sequence ID" value="NZ_SRYR01000001.1"/>
</dbReference>
<dbReference type="Gene3D" id="3.40.390.80">
    <property type="entry name" value="Peptidase M60, enhancin-like domain 2"/>
    <property type="match status" value="1"/>
</dbReference>
<organism evidence="8 9">
    <name type="scientific">Clostridium sartagoforme</name>
    <dbReference type="NCBI Taxonomy" id="84031"/>
    <lineage>
        <taxon>Bacteria</taxon>
        <taxon>Bacillati</taxon>
        <taxon>Bacillota</taxon>
        <taxon>Clostridia</taxon>
        <taxon>Eubacteriales</taxon>
        <taxon>Clostridiaceae</taxon>
        <taxon>Clostridium</taxon>
    </lineage>
</organism>
<keyword evidence="5" id="KW-0732">Signal</keyword>
<evidence type="ECO:0000256" key="4">
    <source>
        <dbReference type="SAM" id="Coils"/>
    </source>
</evidence>
<accession>A0A4S2DQR7</accession>
<dbReference type="Gene3D" id="2.60.120.260">
    <property type="entry name" value="Galactose-binding domain-like"/>
    <property type="match status" value="5"/>
</dbReference>
<dbReference type="PROSITE" id="PS51723">
    <property type="entry name" value="PEPTIDASE_M60"/>
    <property type="match status" value="1"/>
</dbReference>
<dbReference type="InterPro" id="IPR013783">
    <property type="entry name" value="Ig-like_fold"/>
</dbReference>
<evidence type="ECO:0000256" key="3">
    <source>
        <dbReference type="ARBA" id="ARBA00023295"/>
    </source>
</evidence>
<feature type="signal peptide" evidence="5">
    <location>
        <begin position="1"/>
        <end position="27"/>
    </location>
</feature>
<evidence type="ECO:0000259" key="7">
    <source>
        <dbReference type="PROSITE" id="PS51723"/>
    </source>
</evidence>
<feature type="coiled-coil region" evidence="4">
    <location>
        <begin position="474"/>
        <end position="501"/>
    </location>
</feature>
<dbReference type="SUPFAM" id="SSF49785">
    <property type="entry name" value="Galactose-binding domain-like"/>
    <property type="match status" value="8"/>
</dbReference>
<evidence type="ECO:0000256" key="1">
    <source>
        <dbReference type="ARBA" id="ARBA00022614"/>
    </source>
</evidence>
<keyword evidence="4" id="KW-0175">Coiled coil</keyword>
<dbReference type="PROSITE" id="PS50022">
    <property type="entry name" value="FA58C_3"/>
    <property type="match status" value="1"/>
</dbReference>
<feature type="domain" description="F5/8 type C" evidence="6">
    <location>
        <begin position="1754"/>
        <end position="1908"/>
    </location>
</feature>
<dbReference type="Gene3D" id="1.20.1270.90">
    <property type="entry name" value="AF1782-like"/>
    <property type="match status" value="1"/>
</dbReference>
<evidence type="ECO:0000313" key="9">
    <source>
        <dbReference type="Proteomes" id="UP000306888"/>
    </source>
</evidence>
<keyword evidence="2" id="KW-0677">Repeat</keyword>
<feature type="chain" id="PRO_5020726142" evidence="5">
    <location>
        <begin position="28"/>
        <end position="2669"/>
    </location>
</feature>
<proteinExistence type="predicted"/>
<dbReference type="SMART" id="SM01276">
    <property type="entry name" value="M60-like"/>
    <property type="match status" value="1"/>
</dbReference>
<dbReference type="Pfam" id="PF00754">
    <property type="entry name" value="F5_F8_type_C"/>
    <property type="match status" value="5"/>
</dbReference>
<dbReference type="SMART" id="SM00776">
    <property type="entry name" value="NPCBM"/>
    <property type="match status" value="3"/>
</dbReference>
<dbReference type="SUPFAM" id="SSF52075">
    <property type="entry name" value="Outer arm dynein light chain 1"/>
    <property type="match status" value="1"/>
</dbReference>
<keyword evidence="1" id="KW-0433">Leucine-rich repeat</keyword>